<reference evidence="3" key="1">
    <citation type="submission" date="2014-03" db="EMBL/GenBank/DDBJ databases">
        <title>The Genome Sequence of Puccinia striiformis f. sp. tritici PST-78.</title>
        <authorList>
            <consortium name="The Broad Institute Genome Sequencing Platform"/>
            <person name="Cuomo C."/>
            <person name="Hulbert S."/>
            <person name="Chen X."/>
            <person name="Walker B."/>
            <person name="Young S.K."/>
            <person name="Zeng Q."/>
            <person name="Gargeya S."/>
            <person name="Fitzgerald M."/>
            <person name="Haas B."/>
            <person name="Abouelleil A."/>
            <person name="Alvarado L."/>
            <person name="Arachchi H.M."/>
            <person name="Berlin A.M."/>
            <person name="Chapman S.B."/>
            <person name="Goldberg J."/>
            <person name="Griggs A."/>
            <person name="Gujja S."/>
            <person name="Hansen M."/>
            <person name="Howarth C."/>
            <person name="Imamovic A."/>
            <person name="Larimer J."/>
            <person name="McCowan C."/>
            <person name="Montmayeur A."/>
            <person name="Murphy C."/>
            <person name="Neiman D."/>
            <person name="Pearson M."/>
            <person name="Priest M."/>
            <person name="Roberts A."/>
            <person name="Saif S."/>
            <person name="Shea T."/>
            <person name="Sisk P."/>
            <person name="Sykes S."/>
            <person name="Wortman J."/>
            <person name="Nusbaum C."/>
            <person name="Birren B."/>
        </authorList>
    </citation>
    <scope>NUCLEOTIDE SEQUENCE [LARGE SCALE GENOMIC DNA]</scope>
    <source>
        <strain evidence="3">race PST-78</strain>
    </source>
</reference>
<evidence type="ECO:0000256" key="1">
    <source>
        <dbReference type="SAM" id="MobiDB-lite"/>
    </source>
</evidence>
<protein>
    <submittedName>
        <fullName evidence="2">Uncharacterized protein</fullName>
    </submittedName>
</protein>
<accession>A0A0L0V8T3</accession>
<name>A0A0L0V8T3_9BASI</name>
<organism evidence="2 3">
    <name type="scientific">Puccinia striiformis f. sp. tritici PST-78</name>
    <dbReference type="NCBI Taxonomy" id="1165861"/>
    <lineage>
        <taxon>Eukaryota</taxon>
        <taxon>Fungi</taxon>
        <taxon>Dikarya</taxon>
        <taxon>Basidiomycota</taxon>
        <taxon>Pucciniomycotina</taxon>
        <taxon>Pucciniomycetes</taxon>
        <taxon>Pucciniales</taxon>
        <taxon>Pucciniaceae</taxon>
        <taxon>Puccinia</taxon>
    </lineage>
</organism>
<evidence type="ECO:0000313" key="2">
    <source>
        <dbReference type="EMBL" id="KNE95394.1"/>
    </source>
</evidence>
<comment type="caution">
    <text evidence="2">The sequence shown here is derived from an EMBL/GenBank/DDBJ whole genome shotgun (WGS) entry which is preliminary data.</text>
</comment>
<evidence type="ECO:0000313" key="3">
    <source>
        <dbReference type="Proteomes" id="UP000054564"/>
    </source>
</evidence>
<dbReference type="Proteomes" id="UP000054564">
    <property type="component" value="Unassembled WGS sequence"/>
</dbReference>
<dbReference type="AlphaFoldDB" id="A0A0L0V8T3"/>
<sequence length="334" mass="35827">MTSTPAPNHPVNISGCFETLDVSVPDSVRANQYGNVSTPSCLPCAGLLGDKAEDIELTLITNTALNNLLQPNSIYFLAGRLLAPNEGIPPVLTYQQTSLVRLTAAGPTAPELANKATVVGLGLVVKRCGRQEIVSDTDDGLQNLHVTVQHSDWDTVQRIHRSFTILYIVPGTKIFIKTHGLYVVGRKIEITGNLVDFDMDNFTAVVSVNSVAVTTGHQIGRVHGPATASPSGSKNGRKFKTFSNNKPNVNSNQPQVDPRKDAFTNTSSDVEMSPADCSPSDPKGKRKAATMEQVVESDSYDSDAPIVNSAACSSTKTRPCPNILQEAAKRLKQM</sequence>
<proteinExistence type="predicted"/>
<feature type="region of interest" description="Disordered" evidence="1">
    <location>
        <begin position="221"/>
        <end position="306"/>
    </location>
</feature>
<gene>
    <name evidence="2" type="ORF">PSTG_11247</name>
</gene>
<feature type="compositionally biased region" description="Polar residues" evidence="1">
    <location>
        <begin position="241"/>
        <end position="255"/>
    </location>
</feature>
<keyword evidence="3" id="KW-1185">Reference proteome</keyword>
<dbReference type="EMBL" id="AJIL01000097">
    <property type="protein sequence ID" value="KNE95394.1"/>
    <property type="molecule type" value="Genomic_DNA"/>
</dbReference>